<dbReference type="eggNOG" id="ENOG5032W2P">
    <property type="taxonomic scope" value="Bacteria"/>
</dbReference>
<dbReference type="RefSeq" id="WP_036947373.1">
    <property type="nucleotide sequence ID" value="NZ_KN050765.1"/>
</dbReference>
<evidence type="ECO:0000313" key="2">
    <source>
        <dbReference type="EMBL" id="KNY26999.1"/>
    </source>
</evidence>
<keyword evidence="3" id="KW-1185">Reference proteome</keyword>
<evidence type="ECO:0008006" key="4">
    <source>
        <dbReference type="Google" id="ProtNLM"/>
    </source>
</evidence>
<accession>A0A0L6JMK2</accession>
<gene>
    <name evidence="2" type="ORF">Bccel_2264</name>
</gene>
<organism evidence="2 3">
    <name type="scientific">Pseudobacteroides cellulosolvens ATCC 35603 = DSM 2933</name>
    <dbReference type="NCBI Taxonomy" id="398512"/>
    <lineage>
        <taxon>Bacteria</taxon>
        <taxon>Bacillati</taxon>
        <taxon>Bacillota</taxon>
        <taxon>Clostridia</taxon>
        <taxon>Eubacteriales</taxon>
        <taxon>Oscillospiraceae</taxon>
        <taxon>Pseudobacteroides</taxon>
    </lineage>
</organism>
<name>A0A0L6JMK2_9FIRM</name>
<comment type="caution">
    <text evidence="2">The sequence shown here is derived from an EMBL/GenBank/DDBJ whole genome shotgun (WGS) entry which is preliminary data.</text>
</comment>
<evidence type="ECO:0000256" key="1">
    <source>
        <dbReference type="SAM" id="Coils"/>
    </source>
</evidence>
<dbReference type="AlphaFoldDB" id="A0A0L6JMK2"/>
<dbReference type="Proteomes" id="UP000036923">
    <property type="component" value="Unassembled WGS sequence"/>
</dbReference>
<proteinExistence type="predicted"/>
<reference evidence="3" key="1">
    <citation type="submission" date="2015-07" db="EMBL/GenBank/DDBJ databases">
        <title>Near-Complete Genome Sequence of the Cellulolytic Bacterium Bacteroides (Pseudobacteroides) cellulosolvens ATCC 35603.</title>
        <authorList>
            <person name="Dassa B."/>
            <person name="Utturkar S.M."/>
            <person name="Klingeman D.M."/>
            <person name="Hurt R.A."/>
            <person name="Keller M."/>
            <person name="Xu J."/>
            <person name="Reddy Y.H.K."/>
            <person name="Borovok I."/>
            <person name="Grinberg I.R."/>
            <person name="Lamed R."/>
            <person name="Zhivin O."/>
            <person name="Bayer E.A."/>
            <person name="Brown S.D."/>
        </authorList>
    </citation>
    <scope>NUCLEOTIDE SEQUENCE [LARGE SCALE GENOMIC DNA]</scope>
    <source>
        <strain evidence="3">DSM 2933</strain>
    </source>
</reference>
<protein>
    <recommendedName>
        <fullName evidence="4">DivIVA domain-containing protein</fullName>
    </recommendedName>
</protein>
<evidence type="ECO:0000313" key="3">
    <source>
        <dbReference type="Proteomes" id="UP000036923"/>
    </source>
</evidence>
<keyword evidence="1" id="KW-0175">Coiled coil</keyword>
<feature type="coiled-coil region" evidence="1">
    <location>
        <begin position="28"/>
        <end position="144"/>
    </location>
</feature>
<dbReference type="OrthoDB" id="1739658at2"/>
<sequence>MSGEKRFGSSFMGGFAKSDVNAYIERMLKEFDDRLKQKDNEISMLKNQNRELRIKYEDLERRMSQVNEDRVKIADAIIIANEKAEAILEDARKEALEEKKKLEQTIESEKEKLVDVRRELKSLKSEVIQRLKKFEQQITEVIEDEDEEDI</sequence>
<dbReference type="EMBL" id="LGTC01000001">
    <property type="protein sequence ID" value="KNY26999.1"/>
    <property type="molecule type" value="Genomic_DNA"/>
</dbReference>